<protein>
    <submittedName>
        <fullName evidence="9">Inner membrane protein YabI</fullName>
    </submittedName>
</protein>
<dbReference type="Pfam" id="PF09335">
    <property type="entry name" value="VTT_dom"/>
    <property type="match status" value="1"/>
</dbReference>
<evidence type="ECO:0000256" key="1">
    <source>
        <dbReference type="ARBA" id="ARBA00004651"/>
    </source>
</evidence>
<dbReference type="InterPro" id="IPR051311">
    <property type="entry name" value="DedA_domain"/>
</dbReference>
<keyword evidence="4 7" id="KW-0812">Transmembrane</keyword>
<evidence type="ECO:0000256" key="4">
    <source>
        <dbReference type="ARBA" id="ARBA00022692"/>
    </source>
</evidence>
<proteinExistence type="inferred from homology"/>
<organism evidence="9 10">
    <name type="scientific">Neomoorella humiferrea</name>
    <dbReference type="NCBI Taxonomy" id="676965"/>
    <lineage>
        <taxon>Bacteria</taxon>
        <taxon>Bacillati</taxon>
        <taxon>Bacillota</taxon>
        <taxon>Clostridia</taxon>
        <taxon>Neomoorellales</taxon>
        <taxon>Neomoorellaceae</taxon>
        <taxon>Neomoorella</taxon>
    </lineage>
</organism>
<dbReference type="OrthoDB" id="9813426at2"/>
<dbReference type="PANTHER" id="PTHR42709">
    <property type="entry name" value="ALKALINE PHOSPHATASE LIKE PROTEIN"/>
    <property type="match status" value="1"/>
</dbReference>
<dbReference type="EMBL" id="PVXM01000043">
    <property type="protein sequence ID" value="PRR71234.1"/>
    <property type="molecule type" value="Genomic_DNA"/>
</dbReference>
<evidence type="ECO:0000256" key="2">
    <source>
        <dbReference type="ARBA" id="ARBA00010792"/>
    </source>
</evidence>
<reference evidence="9 10" key="1">
    <citation type="submission" date="2018-03" db="EMBL/GenBank/DDBJ databases">
        <title>Genome sequence of Moorella humiferrea DSM 23265.</title>
        <authorList>
            <person name="Poehlein A."/>
            <person name="Daniel R."/>
        </authorList>
    </citation>
    <scope>NUCLEOTIDE SEQUENCE [LARGE SCALE GENOMIC DNA]</scope>
    <source>
        <strain evidence="9 10">DSM 23265</strain>
    </source>
</reference>
<evidence type="ECO:0000256" key="7">
    <source>
        <dbReference type="SAM" id="Phobius"/>
    </source>
</evidence>
<feature type="transmembrane region" description="Helical" evidence="7">
    <location>
        <begin position="129"/>
        <end position="147"/>
    </location>
</feature>
<sequence length="195" mass="22178">MNALHVYIALFGLLLVEGMGVPGVPFEPVFLAAGYLIDRGEMNFWAAVAVGSLGNLLGNLLGYWLGARPGRGLMTRLFRRGWKEEGLALTREWLSRYGAAVIILARWFGPIRTPTILTAGVVGMNLGPYALYSALGAFTWTLAWQYANWKGAHFIFRWWHLYRRYATWWLDALLILVALTVTVASLYYCWRRSWK</sequence>
<keyword evidence="6 7" id="KW-0472">Membrane</keyword>
<dbReference type="RefSeq" id="WP_106005617.1">
    <property type="nucleotide sequence ID" value="NZ_CP136418.1"/>
</dbReference>
<gene>
    <name evidence="9" type="primary">yabI_2</name>
    <name evidence="9" type="ORF">MOHU_16600</name>
</gene>
<feature type="transmembrane region" description="Helical" evidence="7">
    <location>
        <begin position="168"/>
        <end position="188"/>
    </location>
</feature>
<comment type="subcellular location">
    <subcellularLocation>
        <location evidence="1">Cell membrane</location>
        <topology evidence="1">Multi-pass membrane protein</topology>
    </subcellularLocation>
</comment>
<name>A0A2T0AQB2_9FIRM</name>
<evidence type="ECO:0000313" key="9">
    <source>
        <dbReference type="EMBL" id="PRR71234.1"/>
    </source>
</evidence>
<feature type="transmembrane region" description="Helical" evidence="7">
    <location>
        <begin position="44"/>
        <end position="66"/>
    </location>
</feature>
<dbReference type="PANTHER" id="PTHR42709:SF6">
    <property type="entry name" value="UNDECAPRENYL PHOSPHATE TRANSPORTER A"/>
    <property type="match status" value="1"/>
</dbReference>
<evidence type="ECO:0000313" key="10">
    <source>
        <dbReference type="Proteomes" id="UP000238415"/>
    </source>
</evidence>
<evidence type="ECO:0000256" key="5">
    <source>
        <dbReference type="ARBA" id="ARBA00022989"/>
    </source>
</evidence>
<comment type="similarity">
    <text evidence="2">Belongs to the DedA family.</text>
</comment>
<comment type="caution">
    <text evidence="9">The sequence shown here is derived from an EMBL/GenBank/DDBJ whole genome shotgun (WGS) entry which is preliminary data.</text>
</comment>
<dbReference type="Proteomes" id="UP000238415">
    <property type="component" value="Unassembled WGS sequence"/>
</dbReference>
<dbReference type="GO" id="GO:0005886">
    <property type="term" value="C:plasma membrane"/>
    <property type="evidence" value="ECO:0007669"/>
    <property type="project" value="UniProtKB-SubCell"/>
</dbReference>
<keyword evidence="10" id="KW-1185">Reference proteome</keyword>
<dbReference type="AlphaFoldDB" id="A0A2T0AQB2"/>
<evidence type="ECO:0000256" key="3">
    <source>
        <dbReference type="ARBA" id="ARBA00022475"/>
    </source>
</evidence>
<dbReference type="InterPro" id="IPR032816">
    <property type="entry name" value="VTT_dom"/>
</dbReference>
<keyword evidence="3" id="KW-1003">Cell membrane</keyword>
<evidence type="ECO:0000259" key="8">
    <source>
        <dbReference type="Pfam" id="PF09335"/>
    </source>
</evidence>
<accession>A0A2T0AQB2</accession>
<evidence type="ECO:0000256" key="6">
    <source>
        <dbReference type="ARBA" id="ARBA00023136"/>
    </source>
</evidence>
<feature type="domain" description="VTT" evidence="8">
    <location>
        <begin position="24"/>
        <end position="147"/>
    </location>
</feature>
<keyword evidence="5 7" id="KW-1133">Transmembrane helix</keyword>